<gene>
    <name evidence="15" type="ORF">NBG4_450006</name>
</gene>
<dbReference type="GO" id="GO:0015627">
    <property type="term" value="C:type II protein secretion system complex"/>
    <property type="evidence" value="ECO:0007669"/>
    <property type="project" value="InterPro"/>
</dbReference>
<dbReference type="Pfam" id="PF22148">
    <property type="entry name" value="Fervidolysin_NPro-like"/>
    <property type="match status" value="1"/>
</dbReference>
<dbReference type="AlphaFoldDB" id="A0A2U3QIG9"/>
<evidence type="ECO:0000256" key="1">
    <source>
        <dbReference type="ARBA" id="ARBA00004442"/>
    </source>
</evidence>
<keyword evidence="16" id="KW-1185">Reference proteome</keyword>
<protein>
    <recommendedName>
        <fullName evidence="17">General secretion pathway protein D</fullName>
    </recommendedName>
</protein>
<organism evidence="15 16">
    <name type="scientific">Candidatus Sulfobium mesophilum</name>
    <dbReference type="NCBI Taxonomy" id="2016548"/>
    <lineage>
        <taxon>Bacteria</taxon>
        <taxon>Pseudomonadati</taxon>
        <taxon>Nitrospirota</taxon>
        <taxon>Nitrospiria</taxon>
        <taxon>Nitrospirales</taxon>
        <taxon>Nitrospiraceae</taxon>
        <taxon>Candidatus Sulfobium</taxon>
    </lineage>
</organism>
<dbReference type="EMBL" id="OUUY01000092">
    <property type="protein sequence ID" value="SPQ01159.1"/>
    <property type="molecule type" value="Genomic_DNA"/>
</dbReference>
<dbReference type="InterPro" id="IPR001775">
    <property type="entry name" value="GspD/PilQ"/>
</dbReference>
<dbReference type="Pfam" id="PF00263">
    <property type="entry name" value="Secretin"/>
    <property type="match status" value="1"/>
</dbReference>
<evidence type="ECO:0000256" key="9">
    <source>
        <dbReference type="ARBA" id="ARBA00023237"/>
    </source>
</evidence>
<feature type="domain" description="NolW-like" evidence="12">
    <location>
        <begin position="208"/>
        <end position="281"/>
    </location>
</feature>
<evidence type="ECO:0000259" key="11">
    <source>
        <dbReference type="Pfam" id="PF00263"/>
    </source>
</evidence>
<dbReference type="Pfam" id="PF21305">
    <property type="entry name" value="type_II_gspD_N0"/>
    <property type="match status" value="1"/>
</dbReference>
<evidence type="ECO:0000256" key="2">
    <source>
        <dbReference type="ARBA" id="ARBA00006980"/>
    </source>
</evidence>
<name>A0A2U3QIG9_9BACT</name>
<evidence type="ECO:0000259" key="13">
    <source>
        <dbReference type="Pfam" id="PF21305"/>
    </source>
</evidence>
<accession>A0A2U3QIG9</accession>
<keyword evidence="5" id="KW-0812">Transmembrane</keyword>
<dbReference type="GO" id="GO:0009279">
    <property type="term" value="C:cell outer membrane"/>
    <property type="evidence" value="ECO:0007669"/>
    <property type="project" value="UniProtKB-SubCell"/>
</dbReference>
<keyword evidence="6" id="KW-0732">Signal</keyword>
<feature type="domain" description="GspD-like N0" evidence="13">
    <location>
        <begin position="48"/>
        <end position="117"/>
    </location>
</feature>
<feature type="domain" description="Fervidolysin-like N-terminal prodomain" evidence="14">
    <location>
        <begin position="649"/>
        <end position="729"/>
    </location>
</feature>
<dbReference type="Pfam" id="PF03958">
    <property type="entry name" value="Secretin_N"/>
    <property type="match status" value="3"/>
</dbReference>
<dbReference type="NCBIfam" id="TIGR02517">
    <property type="entry name" value="type_II_gspD"/>
    <property type="match status" value="1"/>
</dbReference>
<comment type="subcellular location">
    <subcellularLocation>
        <location evidence="1 10">Cell outer membrane</location>
    </subcellularLocation>
</comment>
<keyword evidence="8" id="KW-0472">Membrane</keyword>
<dbReference type="InterPro" id="IPR038591">
    <property type="entry name" value="NolW-like_sf"/>
</dbReference>
<evidence type="ECO:0008006" key="17">
    <source>
        <dbReference type="Google" id="ProtNLM"/>
    </source>
</evidence>
<dbReference type="InterPro" id="IPR005644">
    <property type="entry name" value="NolW-like"/>
</dbReference>
<evidence type="ECO:0000256" key="10">
    <source>
        <dbReference type="RuleBase" id="RU004004"/>
    </source>
</evidence>
<feature type="domain" description="NolW-like" evidence="12">
    <location>
        <begin position="144"/>
        <end position="203"/>
    </location>
</feature>
<keyword evidence="7" id="KW-0653">Protein transport</keyword>
<dbReference type="Gene3D" id="3.30.1370.120">
    <property type="match status" value="3"/>
</dbReference>
<evidence type="ECO:0000256" key="3">
    <source>
        <dbReference type="ARBA" id="ARBA00022448"/>
    </source>
</evidence>
<dbReference type="PRINTS" id="PR00811">
    <property type="entry name" value="BCTERIALGSPD"/>
</dbReference>
<dbReference type="PANTHER" id="PTHR30332:SF24">
    <property type="entry name" value="SECRETIN GSPD-RELATED"/>
    <property type="match status" value="1"/>
</dbReference>
<evidence type="ECO:0000256" key="4">
    <source>
        <dbReference type="ARBA" id="ARBA00022452"/>
    </source>
</evidence>
<keyword evidence="9" id="KW-0998">Cell outer membrane</keyword>
<dbReference type="InterPro" id="IPR050810">
    <property type="entry name" value="Bact_Secretion_Sys_Channel"/>
</dbReference>
<dbReference type="InterPro" id="IPR013356">
    <property type="entry name" value="T2SS_GspD"/>
</dbReference>
<feature type="domain" description="NolW-like" evidence="12">
    <location>
        <begin position="289"/>
        <end position="370"/>
    </location>
</feature>
<evidence type="ECO:0000256" key="6">
    <source>
        <dbReference type="ARBA" id="ARBA00022729"/>
    </source>
</evidence>
<reference evidence="16" key="1">
    <citation type="submission" date="2018-03" db="EMBL/GenBank/DDBJ databases">
        <authorList>
            <person name="Zecchin S."/>
        </authorList>
    </citation>
    <scope>NUCLEOTIDE SEQUENCE [LARGE SCALE GENOMIC DNA]</scope>
</reference>
<proteinExistence type="inferred from homology"/>
<dbReference type="InterPro" id="IPR049371">
    <property type="entry name" value="GspD-like_N0"/>
</dbReference>
<sequence length="735" mass="79491">MKRLNRFAFSSRIFFICVILIFILSTGGQTVLAGSSSETKKSNNVTFNFVDVELPVIAKFISEITGKNFIFDEKVKGKITIIAPSKLSIDDAYSLFTSVLELKGYTIAPSGVDVYKIIPAVEAKQQGLKVSTEGIPINESYIARLLTFRHVSADDALRFLQPLVSKDGHISIFGPGNLLLVIDSGLNVEKILSLAELIDRPSATEMPEVIPLKYSSADAVAKILNEGMGKVKARPVPGQQSAIEMASAVADQRLNAIILFGDRGGRESMKALISLLDTPAPGAQGKINVFFLENADATELAKVLEGMLRGVQAPKQPAGTPGVPVAPLEAAGGITITADKASNSLVIVASPADYQNLSQIIRQLDKRRRQVYVEAMIIETSIDKLRSLGVQWRATATQGGSPIAIGGFGTIDQTTFVSILQGLQGATLGGMGNFLTVPVTSIDSSGKPVQQNLQIPGFAALFALNDFRDTINVLSTPQILTSDNKEAEILVGENVPFISQSQTTSALGTTTSGTTSGIVNSIVRQDVGIILKITPQITEGDSVKLDLYQEISSVKNQSDALTVSVGPTITKRSTKTSVVVKDNQTVVIGGLMQEQDEDQTTKMPFLGDIPLLGWLFKTKSVTKNKTNLIVFLNPHIIKEADRLAELSRVKDREFAVASRRYVSGELMVKFKEGVLDEKVRSIISEKGATVIKFIDKLRVYQLRLKAKQSVEDAADEFSKIPEVEYAEPNYIITIN</sequence>
<evidence type="ECO:0000313" key="16">
    <source>
        <dbReference type="Proteomes" id="UP000245125"/>
    </source>
</evidence>
<feature type="domain" description="Type II/III secretion system secretin-like" evidence="11">
    <location>
        <begin position="470"/>
        <end position="638"/>
    </location>
</feature>
<dbReference type="Proteomes" id="UP000245125">
    <property type="component" value="Unassembled WGS sequence"/>
</dbReference>
<evidence type="ECO:0000256" key="8">
    <source>
        <dbReference type="ARBA" id="ARBA00023136"/>
    </source>
</evidence>
<dbReference type="OrthoDB" id="9775455at2"/>
<evidence type="ECO:0000256" key="5">
    <source>
        <dbReference type="ARBA" id="ARBA00022692"/>
    </source>
</evidence>
<evidence type="ECO:0000313" key="15">
    <source>
        <dbReference type="EMBL" id="SPQ01159.1"/>
    </source>
</evidence>
<dbReference type="InterPro" id="IPR054399">
    <property type="entry name" value="Fervidolysin-like_N_prodom"/>
</dbReference>
<keyword evidence="4" id="KW-1134">Transmembrane beta strand</keyword>
<keyword evidence="3 10" id="KW-0813">Transport</keyword>
<evidence type="ECO:0000259" key="12">
    <source>
        <dbReference type="Pfam" id="PF03958"/>
    </source>
</evidence>
<dbReference type="PANTHER" id="PTHR30332">
    <property type="entry name" value="PROBABLE GENERAL SECRETION PATHWAY PROTEIN D"/>
    <property type="match status" value="1"/>
</dbReference>
<evidence type="ECO:0000256" key="7">
    <source>
        <dbReference type="ARBA" id="ARBA00022927"/>
    </source>
</evidence>
<evidence type="ECO:0000259" key="14">
    <source>
        <dbReference type="Pfam" id="PF22148"/>
    </source>
</evidence>
<dbReference type="InterPro" id="IPR004846">
    <property type="entry name" value="T2SS/T3SS_dom"/>
</dbReference>
<comment type="similarity">
    <text evidence="2">Belongs to the bacterial secretin family. GSP D subfamily.</text>
</comment>
<dbReference type="GO" id="GO:0015628">
    <property type="term" value="P:protein secretion by the type II secretion system"/>
    <property type="evidence" value="ECO:0007669"/>
    <property type="project" value="InterPro"/>
</dbReference>